<sequence length="119" mass="13638">MTATATLTMVDEVRVVVPDSLDLITPYVLLEQQDWFEDEIKFLRHLLQPGQKVIDIGANYGFTLCPWRRPSDPQEASGLSNRRPARQDCWRKELPSMALPRFSWNRAPCPVAVAQRNCP</sequence>
<dbReference type="AlphaFoldDB" id="A0A935UEU7"/>
<protein>
    <recommendedName>
        <fullName evidence="3">FkbM family methyltransferase</fullName>
    </recommendedName>
</protein>
<reference evidence="1 2" key="1">
    <citation type="submission" date="2020-10" db="EMBL/GenBank/DDBJ databases">
        <title>Connecting structure to function with the recovery of over 1000 high-quality activated sludge metagenome-assembled genomes encoding full-length rRNA genes using long-read sequencing.</title>
        <authorList>
            <person name="Singleton C.M."/>
            <person name="Petriglieri F."/>
            <person name="Kristensen J.M."/>
            <person name="Kirkegaard R.H."/>
            <person name="Michaelsen T.Y."/>
            <person name="Andersen M.H."/>
            <person name="Karst S.M."/>
            <person name="Dueholm M.S."/>
            <person name="Nielsen P.H."/>
            <person name="Albertsen M."/>
        </authorList>
    </citation>
    <scope>NUCLEOTIDE SEQUENCE [LARGE SCALE GENOMIC DNA]</scope>
    <source>
        <strain evidence="1">EsbW_18-Q3-R4-48_BATAC.285</strain>
    </source>
</reference>
<evidence type="ECO:0000313" key="2">
    <source>
        <dbReference type="Proteomes" id="UP000697998"/>
    </source>
</evidence>
<gene>
    <name evidence="1" type="ORF">IPJ27_03790</name>
</gene>
<organism evidence="1 2">
    <name type="scientific">Candidatus Accumulibacter proximus</name>
    <dbReference type="NCBI Taxonomy" id="2954385"/>
    <lineage>
        <taxon>Bacteria</taxon>
        <taxon>Pseudomonadati</taxon>
        <taxon>Pseudomonadota</taxon>
        <taxon>Betaproteobacteria</taxon>
        <taxon>Candidatus Accumulibacter</taxon>
    </lineage>
</organism>
<accession>A0A935UEU7</accession>
<comment type="caution">
    <text evidence="1">The sequence shown here is derived from an EMBL/GenBank/DDBJ whole genome shotgun (WGS) entry which is preliminary data.</text>
</comment>
<proteinExistence type="predicted"/>
<name>A0A935UEU7_9PROT</name>
<evidence type="ECO:0008006" key="3">
    <source>
        <dbReference type="Google" id="ProtNLM"/>
    </source>
</evidence>
<dbReference type="Proteomes" id="UP000697998">
    <property type="component" value="Unassembled WGS sequence"/>
</dbReference>
<dbReference type="SUPFAM" id="SSF53335">
    <property type="entry name" value="S-adenosyl-L-methionine-dependent methyltransferases"/>
    <property type="match status" value="1"/>
</dbReference>
<dbReference type="InterPro" id="IPR029063">
    <property type="entry name" value="SAM-dependent_MTases_sf"/>
</dbReference>
<evidence type="ECO:0000313" key="1">
    <source>
        <dbReference type="EMBL" id="MBK7673942.1"/>
    </source>
</evidence>
<dbReference type="EMBL" id="JADJMH010000001">
    <property type="protein sequence ID" value="MBK7673942.1"/>
    <property type="molecule type" value="Genomic_DNA"/>
</dbReference>